<name>A0A4V4NCG5_9PEZI</name>
<dbReference type="EMBL" id="MWPZ01000004">
    <property type="protein sequence ID" value="TIC99873.1"/>
    <property type="molecule type" value="Genomic_DNA"/>
</dbReference>
<evidence type="ECO:0000313" key="2">
    <source>
        <dbReference type="EMBL" id="TIC99873.1"/>
    </source>
</evidence>
<feature type="region of interest" description="Disordered" evidence="1">
    <location>
        <begin position="27"/>
        <end position="50"/>
    </location>
</feature>
<feature type="compositionally biased region" description="Low complexity" evidence="1">
    <location>
        <begin position="98"/>
        <end position="117"/>
    </location>
</feature>
<dbReference type="AlphaFoldDB" id="A0A4V4NCG5"/>
<feature type="region of interest" description="Disordered" evidence="1">
    <location>
        <begin position="69"/>
        <end position="117"/>
    </location>
</feature>
<protein>
    <submittedName>
        <fullName evidence="2">Uncharacterized protein</fullName>
    </submittedName>
</protein>
<evidence type="ECO:0000313" key="3">
    <source>
        <dbReference type="Proteomes" id="UP000305883"/>
    </source>
</evidence>
<proteinExistence type="predicted"/>
<dbReference type="OrthoDB" id="4850701at2759"/>
<sequence length="117" mass="12087">MSGMHSTFSSSVTGDNRHSYAVLSALQQGASTTSTTDNGSYPSPYRKDADAASVSTFGSSISLIKEKLPSYSGASSTSRSKKSSSLVARQRAAEDAKAQASRAQSAASLASSIRNDL</sequence>
<evidence type="ECO:0000256" key="1">
    <source>
        <dbReference type="SAM" id="MobiDB-lite"/>
    </source>
</evidence>
<organism evidence="2 3">
    <name type="scientific">Colletotrichum higginsianum</name>
    <dbReference type="NCBI Taxonomy" id="80884"/>
    <lineage>
        <taxon>Eukaryota</taxon>
        <taxon>Fungi</taxon>
        <taxon>Dikarya</taxon>
        <taxon>Ascomycota</taxon>
        <taxon>Pezizomycotina</taxon>
        <taxon>Sordariomycetes</taxon>
        <taxon>Hypocreomycetidae</taxon>
        <taxon>Glomerellales</taxon>
        <taxon>Glomerellaceae</taxon>
        <taxon>Colletotrichum</taxon>
        <taxon>Colletotrichum destructivum species complex</taxon>
    </lineage>
</organism>
<reference evidence="2 3" key="1">
    <citation type="journal article" date="2019" name="Genome Biol. Evol.">
        <title>Genomic Plasticity Mediated by Transposable Elements in the Plant Pathogenic Fungus Colletotrichum higginsianum.</title>
        <authorList>
            <person name="Tsushima A."/>
            <person name="Gan P."/>
            <person name="Kumakura N."/>
            <person name="Narusaka M."/>
            <person name="Takano Y."/>
            <person name="Narusaka Y."/>
            <person name="Shirasu K."/>
        </authorList>
    </citation>
    <scope>NUCLEOTIDE SEQUENCE [LARGE SCALE GENOMIC DNA]</scope>
    <source>
        <strain evidence="2 3">MAFF305635-RFP</strain>
    </source>
</reference>
<comment type="caution">
    <text evidence="2">The sequence shown here is derived from an EMBL/GenBank/DDBJ whole genome shotgun (WGS) entry which is preliminary data.</text>
</comment>
<gene>
    <name evidence="2" type="ORF">CH35J_005604</name>
</gene>
<dbReference type="Proteomes" id="UP000305883">
    <property type="component" value="Unassembled WGS sequence"/>
</dbReference>
<feature type="compositionally biased region" description="Polar residues" evidence="1">
    <location>
        <begin position="27"/>
        <end position="41"/>
    </location>
</feature>
<accession>A0A4V4NCG5</accession>